<protein>
    <submittedName>
        <fullName evidence="1">Uncharacterized protein</fullName>
    </submittedName>
</protein>
<gene>
    <name evidence="1" type="ORF">Pta02_24110</name>
</gene>
<reference evidence="1" key="1">
    <citation type="submission" date="2021-01" db="EMBL/GenBank/DDBJ databases">
        <title>Whole genome shotgun sequence of Planobispora takensis NBRC 109077.</title>
        <authorList>
            <person name="Komaki H."/>
            <person name="Tamura T."/>
        </authorList>
    </citation>
    <scope>NUCLEOTIDE SEQUENCE</scope>
    <source>
        <strain evidence="1">NBRC 109077</strain>
    </source>
</reference>
<accession>A0A8J3SUB3</accession>
<dbReference type="RefSeq" id="WP_203874826.1">
    <property type="nucleotide sequence ID" value="NZ_BOOK01000016.1"/>
</dbReference>
<evidence type="ECO:0000313" key="1">
    <source>
        <dbReference type="EMBL" id="GII00403.1"/>
    </source>
</evidence>
<comment type="caution">
    <text evidence="1">The sequence shown here is derived from an EMBL/GenBank/DDBJ whole genome shotgun (WGS) entry which is preliminary data.</text>
</comment>
<name>A0A8J3SUB3_9ACTN</name>
<organism evidence="1 2">
    <name type="scientific">Planobispora takensis</name>
    <dbReference type="NCBI Taxonomy" id="1367882"/>
    <lineage>
        <taxon>Bacteria</taxon>
        <taxon>Bacillati</taxon>
        <taxon>Actinomycetota</taxon>
        <taxon>Actinomycetes</taxon>
        <taxon>Streptosporangiales</taxon>
        <taxon>Streptosporangiaceae</taxon>
        <taxon>Planobispora</taxon>
    </lineage>
</organism>
<dbReference type="EMBL" id="BOOK01000016">
    <property type="protein sequence ID" value="GII00403.1"/>
    <property type="molecule type" value="Genomic_DNA"/>
</dbReference>
<keyword evidence="2" id="KW-1185">Reference proteome</keyword>
<evidence type="ECO:0000313" key="2">
    <source>
        <dbReference type="Proteomes" id="UP000634476"/>
    </source>
</evidence>
<proteinExistence type="predicted"/>
<dbReference type="Proteomes" id="UP000634476">
    <property type="component" value="Unassembled WGS sequence"/>
</dbReference>
<dbReference type="AlphaFoldDB" id="A0A8J3SUB3"/>
<sequence length="179" mass="19614">MLYVFGFERIGVAVSDIFFVDPNPDRGQEGAEHGVRLEVRVLEQAELKGSIYSARPIRVDRPIWRLDLLEAVAGESGSFDRTHHHPAFTGWEPGPRVFDKELSADPLGWLEGRLGDLDGVLREAGVEPDDATAADAARLRERAPEIVDSVRGLLAGVRAGELARPPEEGPGDNVRASWL</sequence>